<accession>A0A1M5SBW6</accession>
<gene>
    <name evidence="2" type="ORF">SAMN05216361_4383</name>
</gene>
<dbReference type="GO" id="GO:0015074">
    <property type="term" value="P:DNA integration"/>
    <property type="evidence" value="ECO:0007669"/>
    <property type="project" value="InterPro"/>
</dbReference>
<sequence>MNTTHHITLSTIQKVDGNAPVTLNPDGTTLSRIFDVVWYFSGQEQNKVNSVLTVTFGYIDTEYRQDIQAALALIMNAYKERKRTVPSRSQVRQWKDGLLDVRQFLGSSDWGSLSDDVIYNRFKRSLKNRIRERMWSKGKANLIATALNKLRESGLSSRIPDCKEIKSWVVKERQQHIAIPIRMYQQIIAQAIDVVETYHPHRYAISEIQTVVDEIHREESARTDVKPTSANGRAAYRVSELQHAIPNYKPSKKGTNLRRILDACAMVALAFSGVRVGELISMNKHSYEEKGASAIPTLVGEETKREGLPIRETWQTHRVVKDALELATDATQYLRDIYTSKNNKNLKDGSISQEQYKHYVRQINSAFLATQCEKVKTSYCGSNADRTFNTFIASSGIVATQADVEEFDRLNPSRNGQLMVGGTLPKLTPHDFRRSFAVFFKRYGFGSSATIKFQYKHRNINMSNYYSNNAQLQRMEDVLLDNDLLALLNEEGIRMGVDIFDEIYNESEQLGGAGGERIAKDKFERLRSGEHVYMTRSEIDRLVRNGTLSVVKLPTGGYCTNATCSRVCGIGEFTTEIKPCEHQVITDNQAKVILRQNRRIIKAFREMNTGDPMMNSILIGQKQKIKRNEQMIKDFNLSFEPFDDKIKGIIETAGA</sequence>
<dbReference type="RefSeq" id="WP_073325301.1">
    <property type="nucleotide sequence ID" value="NZ_FQWD01000009.1"/>
</dbReference>
<keyword evidence="3" id="KW-1185">Reference proteome</keyword>
<dbReference type="Proteomes" id="UP000184520">
    <property type="component" value="Unassembled WGS sequence"/>
</dbReference>
<dbReference type="GO" id="GO:0006310">
    <property type="term" value="P:DNA recombination"/>
    <property type="evidence" value="ECO:0007669"/>
    <property type="project" value="UniProtKB-KW"/>
</dbReference>
<dbReference type="STRING" id="634436.SAMN05216361_4383"/>
<name>A0A1M5SBW6_9ALTE</name>
<dbReference type="InterPro" id="IPR013762">
    <property type="entry name" value="Integrase-like_cat_sf"/>
</dbReference>
<dbReference type="EMBL" id="FQWD01000009">
    <property type="protein sequence ID" value="SHH36112.1"/>
    <property type="molecule type" value="Genomic_DNA"/>
</dbReference>
<evidence type="ECO:0000313" key="2">
    <source>
        <dbReference type="EMBL" id="SHH36112.1"/>
    </source>
</evidence>
<reference evidence="3" key="1">
    <citation type="submission" date="2016-11" db="EMBL/GenBank/DDBJ databases">
        <authorList>
            <person name="Varghese N."/>
            <person name="Submissions S."/>
        </authorList>
    </citation>
    <scope>NUCLEOTIDE SEQUENCE [LARGE SCALE GENOMIC DNA]</scope>
    <source>
        <strain evidence="3">CGMCC 1.8995</strain>
    </source>
</reference>
<dbReference type="SUPFAM" id="SSF56349">
    <property type="entry name" value="DNA breaking-rejoining enzymes"/>
    <property type="match status" value="1"/>
</dbReference>
<organism evidence="2 3">
    <name type="scientific">Marisediminitalea aggregata</name>
    <dbReference type="NCBI Taxonomy" id="634436"/>
    <lineage>
        <taxon>Bacteria</taxon>
        <taxon>Pseudomonadati</taxon>
        <taxon>Pseudomonadota</taxon>
        <taxon>Gammaproteobacteria</taxon>
        <taxon>Alteromonadales</taxon>
        <taxon>Alteromonadaceae</taxon>
        <taxon>Marisediminitalea</taxon>
    </lineage>
</organism>
<protein>
    <recommendedName>
        <fullName evidence="4">Phage integrase family protein</fullName>
    </recommendedName>
</protein>
<evidence type="ECO:0000256" key="1">
    <source>
        <dbReference type="ARBA" id="ARBA00023172"/>
    </source>
</evidence>
<proteinExistence type="predicted"/>
<evidence type="ECO:0008006" key="4">
    <source>
        <dbReference type="Google" id="ProtNLM"/>
    </source>
</evidence>
<dbReference type="Gene3D" id="1.10.443.10">
    <property type="entry name" value="Intergrase catalytic core"/>
    <property type="match status" value="1"/>
</dbReference>
<dbReference type="AlphaFoldDB" id="A0A1M5SBW6"/>
<dbReference type="OrthoDB" id="8768428at2"/>
<dbReference type="GO" id="GO:0003677">
    <property type="term" value="F:DNA binding"/>
    <property type="evidence" value="ECO:0007669"/>
    <property type="project" value="InterPro"/>
</dbReference>
<keyword evidence="1" id="KW-0233">DNA recombination</keyword>
<evidence type="ECO:0000313" key="3">
    <source>
        <dbReference type="Proteomes" id="UP000184520"/>
    </source>
</evidence>
<dbReference type="InterPro" id="IPR011010">
    <property type="entry name" value="DNA_brk_join_enz"/>
</dbReference>